<accession>A0ABS5KVY2</accession>
<protein>
    <submittedName>
        <fullName evidence="2">Tetratricopeptide repeat protein</fullName>
    </submittedName>
</protein>
<dbReference type="SMART" id="SM00028">
    <property type="entry name" value="TPR"/>
    <property type="match status" value="4"/>
</dbReference>
<dbReference type="PANTHER" id="PTHR47691:SF3">
    <property type="entry name" value="HTH-TYPE TRANSCRIPTIONAL REGULATOR RV0890C-RELATED"/>
    <property type="match status" value="1"/>
</dbReference>
<dbReference type="PANTHER" id="PTHR47691">
    <property type="entry name" value="REGULATOR-RELATED"/>
    <property type="match status" value="1"/>
</dbReference>
<dbReference type="InterPro" id="IPR027417">
    <property type="entry name" value="P-loop_NTPase"/>
</dbReference>
<dbReference type="SUPFAM" id="SSF52540">
    <property type="entry name" value="P-loop containing nucleoside triphosphate hydrolases"/>
    <property type="match status" value="1"/>
</dbReference>
<dbReference type="InterPro" id="IPR002182">
    <property type="entry name" value="NB-ARC"/>
</dbReference>
<dbReference type="RefSeq" id="WP_212012430.1">
    <property type="nucleotide sequence ID" value="NZ_JAAFYZ010000093.1"/>
</dbReference>
<organism evidence="2 3">
    <name type="scientific">Catenulispora pinistramenti</name>
    <dbReference type="NCBI Taxonomy" id="2705254"/>
    <lineage>
        <taxon>Bacteria</taxon>
        <taxon>Bacillati</taxon>
        <taxon>Actinomycetota</taxon>
        <taxon>Actinomycetes</taxon>
        <taxon>Catenulisporales</taxon>
        <taxon>Catenulisporaceae</taxon>
        <taxon>Catenulispora</taxon>
    </lineage>
</organism>
<dbReference type="InterPro" id="IPR011990">
    <property type="entry name" value="TPR-like_helical_dom_sf"/>
</dbReference>
<dbReference type="SUPFAM" id="SSF48452">
    <property type="entry name" value="TPR-like"/>
    <property type="match status" value="1"/>
</dbReference>
<keyword evidence="3" id="KW-1185">Reference proteome</keyword>
<gene>
    <name evidence="2" type="ORF">KGQ19_25180</name>
</gene>
<dbReference type="Pfam" id="PF00931">
    <property type="entry name" value="NB-ARC"/>
    <property type="match status" value="1"/>
</dbReference>
<feature type="domain" description="NB-ARC" evidence="1">
    <location>
        <begin position="146"/>
        <end position="297"/>
    </location>
</feature>
<dbReference type="Gene3D" id="1.25.40.10">
    <property type="entry name" value="Tetratricopeptide repeat domain"/>
    <property type="match status" value="1"/>
</dbReference>
<reference evidence="2 3" key="1">
    <citation type="submission" date="2020-02" db="EMBL/GenBank/DDBJ databases">
        <title>Acidophilic actinobacteria isolated from forest soil.</title>
        <authorList>
            <person name="Golinska P."/>
        </authorList>
    </citation>
    <scope>NUCLEOTIDE SEQUENCE [LARGE SCALE GENOMIC DNA]</scope>
    <source>
        <strain evidence="2 3">NL8</strain>
    </source>
</reference>
<evidence type="ECO:0000313" key="3">
    <source>
        <dbReference type="Proteomes" id="UP000730482"/>
    </source>
</evidence>
<proteinExistence type="predicted"/>
<evidence type="ECO:0000259" key="1">
    <source>
        <dbReference type="Pfam" id="PF00931"/>
    </source>
</evidence>
<dbReference type="Gene3D" id="3.40.50.300">
    <property type="entry name" value="P-loop containing nucleotide triphosphate hydrolases"/>
    <property type="match status" value="1"/>
</dbReference>
<dbReference type="PRINTS" id="PR00364">
    <property type="entry name" value="DISEASERSIST"/>
</dbReference>
<evidence type="ECO:0000313" key="2">
    <source>
        <dbReference type="EMBL" id="MBS2550165.1"/>
    </source>
</evidence>
<dbReference type="Pfam" id="PF13424">
    <property type="entry name" value="TPR_12"/>
    <property type="match status" value="1"/>
</dbReference>
<name>A0ABS5KVY2_9ACTN</name>
<sequence length="788" mass="85407">MDTTHPDPAGSADLAEFIEALGQLRVWVGAPSYRTLAKRVGPVLRPPRAVAASTIADVFRAGRRRLDLDLVVAILRALGLAEAEVEQWRRACLRAHAGPKPGGPAGSARQLPADLATFTGRTAALQQLLDAAMAPAGDGLTPMVVVSAIEGMAGVGKTRLAVHAAHALLRAGHYGEAQLFANMRGFDADQPPVDPATVLAEFLRALGVPTSRIPRDRDERAAMFRDRLHGKRALILLDNVADEDQIRDLIPASPSCLVLVTSRRSLLGLDGANFVQLDVFTSGETRALLERIVGDTRLKGESAAVAEIGEACGGLPLAVALAGSRLRARPTAQLADFVGQLRSDKLDALEQSNRSPRLVFDLSYDGLSARLQSVFRLLSLHPGRDFTADSAAALAGTSVLEARSALEDLADENLLQVKPQGRYEMHDLLHAYAAKKAEEDCSEHSRDEAVRRVLAWYVTQTDAAAQTINPTRYAIPVPDRETLGYTAAFASSAEAIAWFEMELASIQAAVETAAKFGIRYPQWRIPAVTSIYFGTVENWEPSIRLLRPAMDAARAVRDPSAQAWISGRLGGAEYRLGMVDEAGAHLETALEMFRAVGDRDGENATMVSLIWFHMEAGQPELGHERGREALVRLRQTGDRNAESKVLNNMAVCLHALNRPEEALECLITALPIIEGTNDPYGLAMANRNIGYTTLVLRRFEDAERWLRRAAEVYRANGDHFRHAECLHGIASALNGMGNVQAAEELVKASSAVFRGLGRDEAARFRARLDASPLRYRPAARESEVLGAG</sequence>
<dbReference type="InterPro" id="IPR019734">
    <property type="entry name" value="TPR_rpt"/>
</dbReference>
<dbReference type="InterPro" id="IPR036388">
    <property type="entry name" value="WH-like_DNA-bd_sf"/>
</dbReference>
<comment type="caution">
    <text evidence="2">The sequence shown here is derived from an EMBL/GenBank/DDBJ whole genome shotgun (WGS) entry which is preliminary data.</text>
</comment>
<dbReference type="Gene3D" id="1.10.10.10">
    <property type="entry name" value="Winged helix-like DNA-binding domain superfamily/Winged helix DNA-binding domain"/>
    <property type="match status" value="1"/>
</dbReference>
<dbReference type="Proteomes" id="UP000730482">
    <property type="component" value="Unassembled WGS sequence"/>
</dbReference>
<dbReference type="EMBL" id="JAAFYZ010000093">
    <property type="protein sequence ID" value="MBS2550165.1"/>
    <property type="molecule type" value="Genomic_DNA"/>
</dbReference>